<dbReference type="GO" id="GO:0016740">
    <property type="term" value="F:transferase activity"/>
    <property type="evidence" value="ECO:0007669"/>
    <property type="project" value="UniProtKB-KW"/>
</dbReference>
<evidence type="ECO:0000313" key="1">
    <source>
        <dbReference type="EMBL" id="AIF01502.1"/>
    </source>
</evidence>
<accession>A0A075GHX1</accession>
<proteinExistence type="predicted"/>
<dbReference type="EMBL" id="KF900622">
    <property type="protein sequence ID" value="AIF01502.1"/>
    <property type="molecule type" value="Genomic_DNA"/>
</dbReference>
<protein>
    <submittedName>
        <fullName evidence="1">Nucleotidyl transferase</fullName>
    </submittedName>
</protein>
<keyword evidence="1" id="KW-0808">Transferase</keyword>
<dbReference type="AlphaFoldDB" id="A0A075GHX1"/>
<dbReference type="SUPFAM" id="SSF53448">
    <property type="entry name" value="Nucleotide-diphospho-sugar transferases"/>
    <property type="match status" value="1"/>
</dbReference>
<name>A0A075GHX1_9EURY</name>
<sequence>MPTTADNPKCFAEVDDCRILDWSLQALEHNRTEPLGRDQVCFVGGYQIERVQQDYPEFTFRHNADWQNNNILLSLFHAEDLMESGFICMYSDILFTKTIVGDLLASDADISLAVDTGWLARYEHRTDHPPDDAEKVTVREGQVTSISRDIEQADAYGEFTGVARFTAAGAAQLREHFHRCREAYAGQPWGGPRVFEKAYMIQLFDEMLAQGVPMAHLDTPGGYIEIDTQQDFQYARDYWSSRHQDK</sequence>
<dbReference type="InterPro" id="IPR029044">
    <property type="entry name" value="Nucleotide-diphossugar_trans"/>
</dbReference>
<dbReference type="Gene3D" id="3.90.550.10">
    <property type="entry name" value="Spore Coat Polysaccharide Biosynthesis Protein SpsA, Chain A"/>
    <property type="match status" value="1"/>
</dbReference>
<reference evidence="1" key="1">
    <citation type="journal article" date="2014" name="Genome Biol. Evol.">
        <title>Pangenome evidence for extensive interdomain horizontal transfer affecting lineage core and shell genes in uncultured planktonic thaumarchaeota and euryarchaeota.</title>
        <authorList>
            <person name="Deschamps P."/>
            <person name="Zivanovic Y."/>
            <person name="Moreira D."/>
            <person name="Rodriguez-Valera F."/>
            <person name="Lopez-Garcia P."/>
        </authorList>
    </citation>
    <scope>NUCLEOTIDE SEQUENCE</scope>
</reference>
<organism evidence="1">
    <name type="scientific">uncultured marine group II/III euryarchaeote KM3_149_A03</name>
    <dbReference type="NCBI Taxonomy" id="1457884"/>
    <lineage>
        <taxon>Archaea</taxon>
        <taxon>Methanobacteriati</taxon>
        <taxon>Methanobacteriota</taxon>
        <taxon>environmental samples</taxon>
    </lineage>
</organism>